<dbReference type="EMBL" id="AB610502">
    <property type="protein sequence ID" value="BAM34421.1"/>
    <property type="molecule type" value="Genomic_DNA"/>
</dbReference>
<evidence type="ECO:0000256" key="2">
    <source>
        <dbReference type="ARBA" id="ARBA00007012"/>
    </source>
</evidence>
<dbReference type="InterPro" id="IPR050175">
    <property type="entry name" value="Complex_I_Subunit_2"/>
</dbReference>
<evidence type="ECO:0000256" key="13">
    <source>
        <dbReference type="ARBA" id="ARBA00023075"/>
    </source>
</evidence>
<evidence type="ECO:0000256" key="16">
    <source>
        <dbReference type="ARBA" id="ARBA00049551"/>
    </source>
</evidence>
<gene>
    <name evidence="20" type="primary">ND2</name>
</gene>
<dbReference type="GO" id="GO:0008137">
    <property type="term" value="F:NADH dehydrogenase (ubiquinone) activity"/>
    <property type="evidence" value="ECO:0007669"/>
    <property type="project" value="UniProtKB-EC"/>
</dbReference>
<feature type="transmembrane region" description="Helical" evidence="17">
    <location>
        <begin position="243"/>
        <end position="261"/>
    </location>
</feature>
<feature type="domain" description="NADH:quinone oxidoreductase/Mrp antiporter transmembrane" evidence="18">
    <location>
        <begin position="23"/>
        <end position="285"/>
    </location>
</feature>
<geneLocation type="mitochondrion" evidence="20"/>
<keyword evidence="8 17" id="KW-0999">Mitochondrion inner membrane</keyword>
<comment type="subcellular location">
    <subcellularLocation>
        <location evidence="1 17">Mitochondrion inner membrane</location>
        <topology evidence="1 17">Multi-pass membrane protein</topology>
    </subcellularLocation>
</comment>
<dbReference type="PANTHER" id="PTHR46552:SF1">
    <property type="entry name" value="NADH-UBIQUINONE OXIDOREDUCTASE CHAIN 2"/>
    <property type="match status" value="1"/>
</dbReference>
<evidence type="ECO:0000259" key="18">
    <source>
        <dbReference type="Pfam" id="PF00361"/>
    </source>
</evidence>
<dbReference type="CTD" id="4536"/>
<reference evidence="21" key="2">
    <citation type="journal article" date="2012" name="Mitochondrial DNA">
        <title>Mitochondrial genomes of two African geckos of genus Hemitheconyx (Squamata: Eublepharidae).</title>
        <authorList>
            <person name="Jonniaux P."/>
            <person name="Hashiguchi Y."/>
            <person name="Kumazawa Y."/>
        </authorList>
    </citation>
    <scope>NUCLEOTIDE SEQUENCE</scope>
    <source>
        <strain evidence="21">Hcau8</strain>
    </source>
</reference>
<organism evidence="20">
    <name type="scientific">Hemitheconyx caudicinctus</name>
    <name type="common">African fat-tailed gecko</name>
    <dbReference type="NCBI Taxonomy" id="96741"/>
    <lineage>
        <taxon>Eukaryota</taxon>
        <taxon>Metazoa</taxon>
        <taxon>Chordata</taxon>
        <taxon>Craniata</taxon>
        <taxon>Vertebrata</taxon>
        <taxon>Euteleostomi</taxon>
        <taxon>Lepidosauria</taxon>
        <taxon>Squamata</taxon>
        <taxon>Bifurcata</taxon>
        <taxon>Gekkota</taxon>
        <taxon>Eublepharidae</taxon>
        <taxon>Eublepharinae</taxon>
        <taxon>Hemitheconyx</taxon>
    </lineage>
</organism>
<dbReference type="PRINTS" id="PR01436">
    <property type="entry name" value="NADHDHGNASE2"/>
</dbReference>
<keyword evidence="9 17" id="KW-1278">Translocase</keyword>
<reference evidence="20" key="1">
    <citation type="journal article" date="2008" name="Gene">
        <title>Molecular phylogenetic and dating analyses using mitochondrial DNA sequences of eyelid geckos (Squamata: Eublepharidae).</title>
        <authorList>
            <person name="Jonniaux P."/>
            <person name="Kumazawa Y."/>
        </authorList>
    </citation>
    <scope>NUCLEOTIDE SEQUENCE</scope>
</reference>
<keyword evidence="5" id="KW-0813">Transport</keyword>
<dbReference type="InterPro" id="IPR010933">
    <property type="entry name" value="NADH_DH_su2_C"/>
</dbReference>
<evidence type="ECO:0000256" key="11">
    <source>
        <dbReference type="ARBA" id="ARBA00022989"/>
    </source>
</evidence>
<feature type="transmembrane region" description="Helical" evidence="17">
    <location>
        <begin position="30"/>
        <end position="47"/>
    </location>
</feature>
<dbReference type="PANTHER" id="PTHR46552">
    <property type="entry name" value="NADH-UBIQUINONE OXIDOREDUCTASE CHAIN 2"/>
    <property type="match status" value="1"/>
</dbReference>
<evidence type="ECO:0000256" key="3">
    <source>
        <dbReference type="ARBA" id="ARBA00012944"/>
    </source>
</evidence>
<evidence type="ECO:0000256" key="12">
    <source>
        <dbReference type="ARBA" id="ARBA00023027"/>
    </source>
</evidence>
<sequence>MLPLTWATLTAGLIIGTLFAMSSHHWLLAWVGLEMTTLSVTPLIYKSHHPRALEAAIKYFLTQACASILILFTSMMAAWDTGHWEILSQMHEPTTLMMLLALSMKLGVAPTHFWFPEVLQGTTIPTALLLTTWQKIAPISLLCLMHNSLSTKALLLLGMLSGLLGGIMGLNQTQTRKILAFSSIAHMGWLILALTISPNLTLMTMMIYLLMTAAIFLTLIATSTKTVTDLGLSWSNLPATHTLTMLAFLSLAGLPPFSGFLPKWMILEEMIMLNRKTAATIMILTSLPSLYFYLRLAYLSTMVLPPTPETTKKSWRQNPKISWSLSKLLIIALLLLPLMPHIIAAFKAT</sequence>
<feature type="transmembrane region" description="Helical" evidence="17">
    <location>
        <begin position="178"/>
        <end position="196"/>
    </location>
</feature>
<dbReference type="Pfam" id="PF00361">
    <property type="entry name" value="Proton_antipo_M"/>
    <property type="match status" value="1"/>
</dbReference>
<comment type="catalytic activity">
    <reaction evidence="16 17">
        <text>a ubiquinone + NADH + 5 H(+)(in) = a ubiquinol + NAD(+) + 4 H(+)(out)</text>
        <dbReference type="Rhea" id="RHEA:29091"/>
        <dbReference type="Rhea" id="RHEA-COMP:9565"/>
        <dbReference type="Rhea" id="RHEA-COMP:9566"/>
        <dbReference type="ChEBI" id="CHEBI:15378"/>
        <dbReference type="ChEBI" id="CHEBI:16389"/>
        <dbReference type="ChEBI" id="CHEBI:17976"/>
        <dbReference type="ChEBI" id="CHEBI:57540"/>
        <dbReference type="ChEBI" id="CHEBI:57945"/>
        <dbReference type="EC" id="7.1.1.2"/>
    </reaction>
</comment>
<evidence type="ECO:0000256" key="14">
    <source>
        <dbReference type="ARBA" id="ARBA00023128"/>
    </source>
</evidence>
<evidence type="ECO:0000313" key="21">
    <source>
        <dbReference type="EMBL" id="BAM34421.1"/>
    </source>
</evidence>
<feature type="transmembrane region" description="Helical" evidence="17">
    <location>
        <begin position="325"/>
        <end position="346"/>
    </location>
</feature>
<keyword evidence="13 17" id="KW-0830">Ubiquinone</keyword>
<feature type="transmembrane region" description="Helical" evidence="17">
    <location>
        <begin position="281"/>
        <end position="304"/>
    </location>
</feature>
<evidence type="ECO:0000256" key="8">
    <source>
        <dbReference type="ARBA" id="ARBA00022792"/>
    </source>
</evidence>
<feature type="domain" description="NADH dehydrogenase subunit 2 C-terminal" evidence="19">
    <location>
        <begin position="290"/>
        <end position="343"/>
    </location>
</feature>
<feature type="transmembrane region" description="Helical" evidence="17">
    <location>
        <begin position="202"/>
        <end position="222"/>
    </location>
</feature>
<dbReference type="EMBL" id="AB308472">
    <property type="protein sequence ID" value="BAF96572.1"/>
    <property type="molecule type" value="Genomic_DNA"/>
</dbReference>
<feature type="transmembrane region" description="Helical" evidence="17">
    <location>
        <begin position="94"/>
        <end position="115"/>
    </location>
</feature>
<evidence type="ECO:0000256" key="15">
    <source>
        <dbReference type="ARBA" id="ARBA00023136"/>
    </source>
</evidence>
<evidence type="ECO:0000256" key="4">
    <source>
        <dbReference type="ARBA" id="ARBA00021008"/>
    </source>
</evidence>
<evidence type="ECO:0000256" key="10">
    <source>
        <dbReference type="ARBA" id="ARBA00022982"/>
    </source>
</evidence>
<comment type="similarity">
    <text evidence="2 17">Belongs to the complex I subunit 2 family.</text>
</comment>
<keyword evidence="7 17" id="KW-0812">Transmembrane</keyword>
<dbReference type="InterPro" id="IPR003917">
    <property type="entry name" value="NADH_UbQ_OxRdtase_chain2"/>
</dbReference>
<dbReference type="GO" id="GO:0006120">
    <property type="term" value="P:mitochondrial electron transport, NADH to ubiquinone"/>
    <property type="evidence" value="ECO:0007669"/>
    <property type="project" value="InterPro"/>
</dbReference>
<dbReference type="Pfam" id="PF06444">
    <property type="entry name" value="NADH_dehy_S2_C"/>
    <property type="match status" value="1"/>
</dbReference>
<keyword evidence="14 17" id="KW-0496">Mitochondrion</keyword>
<keyword evidence="15 17" id="KW-0472">Membrane</keyword>
<evidence type="ECO:0000256" key="6">
    <source>
        <dbReference type="ARBA" id="ARBA00022660"/>
    </source>
</evidence>
<keyword evidence="12 17" id="KW-0520">NAD</keyword>
<accession>A9ZNZ7</accession>
<dbReference type="GO" id="GO:0005743">
    <property type="term" value="C:mitochondrial inner membrane"/>
    <property type="evidence" value="ECO:0007669"/>
    <property type="project" value="UniProtKB-SubCell"/>
</dbReference>
<name>A9ZNZ7_9SAUR</name>
<proteinExistence type="inferred from homology"/>
<keyword evidence="6 17" id="KW-0679">Respiratory chain</keyword>
<keyword evidence="10 17" id="KW-0249">Electron transport</keyword>
<keyword evidence="11 17" id="KW-1133">Transmembrane helix</keyword>
<dbReference type="GeneID" id="13435660"/>
<dbReference type="EC" id="7.1.1.2" evidence="3 17"/>
<feature type="transmembrane region" description="Helical" evidence="17">
    <location>
        <begin position="59"/>
        <end position="79"/>
    </location>
</feature>
<dbReference type="InterPro" id="IPR001750">
    <property type="entry name" value="ND/Mrp_TM"/>
</dbReference>
<dbReference type="AlphaFoldDB" id="A9ZNZ7"/>
<comment type="function">
    <text evidence="17">Core subunit of the mitochondrial membrane respiratory chain NADH dehydrogenase (Complex I) which catalyzes electron transfer from NADH through the respiratory chain, using ubiquinone as an electron acceptor. Essential for the catalytic activity and assembly of complex I.</text>
</comment>
<feature type="transmembrane region" description="Helical" evidence="17">
    <location>
        <begin position="153"/>
        <end position="171"/>
    </location>
</feature>
<evidence type="ECO:0000256" key="7">
    <source>
        <dbReference type="ARBA" id="ARBA00022692"/>
    </source>
</evidence>
<evidence type="ECO:0000256" key="1">
    <source>
        <dbReference type="ARBA" id="ARBA00004448"/>
    </source>
</evidence>
<evidence type="ECO:0000256" key="5">
    <source>
        <dbReference type="ARBA" id="ARBA00022448"/>
    </source>
</evidence>
<protein>
    <recommendedName>
        <fullName evidence="4 17">NADH-ubiquinone oxidoreductase chain 2</fullName>
        <ecNumber evidence="3 17">7.1.1.2</ecNumber>
    </recommendedName>
</protein>
<evidence type="ECO:0000313" key="20">
    <source>
        <dbReference type="EMBL" id="BAF96572.1"/>
    </source>
</evidence>
<evidence type="ECO:0000259" key="19">
    <source>
        <dbReference type="Pfam" id="PF06444"/>
    </source>
</evidence>
<dbReference type="RefSeq" id="YP_006576335.1">
    <property type="nucleotide sequence ID" value="NC_018368.1"/>
</dbReference>
<evidence type="ECO:0000256" key="9">
    <source>
        <dbReference type="ARBA" id="ARBA00022967"/>
    </source>
</evidence>
<evidence type="ECO:0000256" key="17">
    <source>
        <dbReference type="RuleBase" id="RU003403"/>
    </source>
</evidence>